<dbReference type="AlphaFoldDB" id="A0AAN5AK82"/>
<dbReference type="HAMAP" id="MF_00201">
    <property type="entry name" value="RecO"/>
    <property type="match status" value="1"/>
</dbReference>
<organism evidence="6 7">
    <name type="scientific">Persicobacter diffluens</name>
    <dbReference type="NCBI Taxonomy" id="981"/>
    <lineage>
        <taxon>Bacteria</taxon>
        <taxon>Pseudomonadati</taxon>
        <taxon>Bacteroidota</taxon>
        <taxon>Cytophagia</taxon>
        <taxon>Cytophagales</taxon>
        <taxon>Persicobacteraceae</taxon>
        <taxon>Persicobacter</taxon>
    </lineage>
</organism>
<evidence type="ECO:0000256" key="2">
    <source>
        <dbReference type="ARBA" id="ARBA00023172"/>
    </source>
</evidence>
<dbReference type="Pfam" id="PF11967">
    <property type="entry name" value="RecO_N"/>
    <property type="match status" value="1"/>
</dbReference>
<evidence type="ECO:0000259" key="5">
    <source>
        <dbReference type="Pfam" id="PF11967"/>
    </source>
</evidence>
<keyword evidence="7" id="KW-1185">Reference proteome</keyword>
<comment type="function">
    <text evidence="4">Involved in DNA repair and RecF pathway recombination.</text>
</comment>
<dbReference type="EMBL" id="BQKE01000001">
    <property type="protein sequence ID" value="GJM61764.1"/>
    <property type="molecule type" value="Genomic_DNA"/>
</dbReference>
<dbReference type="Gene3D" id="2.40.50.140">
    <property type="entry name" value="Nucleic acid-binding proteins"/>
    <property type="match status" value="1"/>
</dbReference>
<dbReference type="InterPro" id="IPR003717">
    <property type="entry name" value="RecO"/>
</dbReference>
<dbReference type="PANTHER" id="PTHR33991">
    <property type="entry name" value="DNA REPAIR PROTEIN RECO"/>
    <property type="match status" value="1"/>
</dbReference>
<dbReference type="RefSeq" id="WP_053405751.1">
    <property type="nucleotide sequence ID" value="NZ_BQKE01000001.1"/>
</dbReference>
<dbReference type="GO" id="GO:0006310">
    <property type="term" value="P:DNA recombination"/>
    <property type="evidence" value="ECO:0007669"/>
    <property type="project" value="UniProtKB-UniRule"/>
</dbReference>
<name>A0AAN5AK82_9BACT</name>
<sequence length="232" mass="26966">MSNLHKTRGVVLNYIKYRETSIIVRIYTEAFGMRSYVVNSVRKAKTKNNKIAFFQPLTLLDLVVYERPGSDLNRISEVNIAYPLQSIPFEVMKSTVALFITEVCAQLLRHEEANPQMFNYLFLSVQAFDQMEAHYENFHLQFLLKIGQPLGLGVSTGDQIIAEVIQWADDPEIAKQEKEMLEKLRSYSFGQHIPMNNYIRRTVLDHLLRFYREHIDGFGEIQSMAILREVLS</sequence>
<comment type="similarity">
    <text evidence="4">Belongs to the RecO family.</text>
</comment>
<keyword evidence="1 4" id="KW-0227">DNA damage</keyword>
<keyword evidence="3 4" id="KW-0234">DNA repair</keyword>
<dbReference type="Pfam" id="PF02565">
    <property type="entry name" value="RecO_C"/>
    <property type="match status" value="1"/>
</dbReference>
<protein>
    <recommendedName>
        <fullName evidence="4">DNA repair protein RecO</fullName>
    </recommendedName>
    <alternativeName>
        <fullName evidence="4">Recombination protein O</fullName>
    </alternativeName>
</protein>
<dbReference type="InterPro" id="IPR022572">
    <property type="entry name" value="DNA_rep/recomb_RecO_N"/>
</dbReference>
<dbReference type="GO" id="GO:0006302">
    <property type="term" value="P:double-strand break repair"/>
    <property type="evidence" value="ECO:0007669"/>
    <property type="project" value="TreeGrafter"/>
</dbReference>
<reference evidence="6 7" key="1">
    <citation type="submission" date="2021-12" db="EMBL/GenBank/DDBJ databases">
        <title>Genome sequencing of bacteria with rrn-lacking chromosome and rrn-plasmid.</title>
        <authorList>
            <person name="Anda M."/>
            <person name="Iwasaki W."/>
        </authorList>
    </citation>
    <scope>NUCLEOTIDE SEQUENCE [LARGE SCALE GENOMIC DNA]</scope>
    <source>
        <strain evidence="6 7">NBRC 15940</strain>
    </source>
</reference>
<dbReference type="GO" id="GO:0043590">
    <property type="term" value="C:bacterial nucleoid"/>
    <property type="evidence" value="ECO:0007669"/>
    <property type="project" value="TreeGrafter"/>
</dbReference>
<dbReference type="SUPFAM" id="SSF50249">
    <property type="entry name" value="Nucleic acid-binding proteins"/>
    <property type="match status" value="1"/>
</dbReference>
<comment type="caution">
    <text evidence="6">The sequence shown here is derived from an EMBL/GenBank/DDBJ whole genome shotgun (WGS) entry which is preliminary data.</text>
</comment>
<evidence type="ECO:0000313" key="7">
    <source>
        <dbReference type="Proteomes" id="UP001310022"/>
    </source>
</evidence>
<evidence type="ECO:0000256" key="3">
    <source>
        <dbReference type="ARBA" id="ARBA00023204"/>
    </source>
</evidence>
<gene>
    <name evidence="4 6" type="primary">recO</name>
    <name evidence="6" type="ORF">PEDI_23160</name>
</gene>
<feature type="domain" description="DNA replication/recombination mediator RecO N-terminal" evidence="5">
    <location>
        <begin position="1"/>
        <end position="81"/>
    </location>
</feature>
<evidence type="ECO:0000256" key="1">
    <source>
        <dbReference type="ARBA" id="ARBA00022763"/>
    </source>
</evidence>
<proteinExistence type="inferred from homology"/>
<keyword evidence="2 4" id="KW-0233">DNA recombination</keyword>
<accession>A0AAN5AK82</accession>
<dbReference type="Proteomes" id="UP001310022">
    <property type="component" value="Unassembled WGS sequence"/>
</dbReference>
<dbReference type="PANTHER" id="PTHR33991:SF1">
    <property type="entry name" value="DNA REPAIR PROTEIN RECO"/>
    <property type="match status" value="1"/>
</dbReference>
<evidence type="ECO:0000313" key="6">
    <source>
        <dbReference type="EMBL" id="GJM61764.1"/>
    </source>
</evidence>
<dbReference type="NCBIfam" id="TIGR00613">
    <property type="entry name" value="reco"/>
    <property type="match status" value="1"/>
</dbReference>
<dbReference type="InterPro" id="IPR012340">
    <property type="entry name" value="NA-bd_OB-fold"/>
</dbReference>
<evidence type="ECO:0000256" key="4">
    <source>
        <dbReference type="HAMAP-Rule" id="MF_00201"/>
    </source>
</evidence>